<dbReference type="CDD" id="cd00866">
    <property type="entry name" value="PEBP_euk"/>
    <property type="match status" value="1"/>
</dbReference>
<accession>A0AAU9P8Y7</accession>
<proteinExistence type="predicted"/>
<name>A0AAU9P8Y7_9ASTR</name>
<evidence type="ECO:0000313" key="2">
    <source>
        <dbReference type="Proteomes" id="UP001157418"/>
    </source>
</evidence>
<gene>
    <name evidence="1" type="ORF">LVIROSA_LOCUS32149</name>
</gene>
<keyword evidence="2" id="KW-1185">Reference proteome</keyword>
<comment type="caution">
    <text evidence="1">The sequence shown here is derived from an EMBL/GenBank/DDBJ whole genome shotgun (WGS) entry which is preliminary data.</text>
</comment>
<sequence length="174" mass="19108">MNAIAYLDALRNALKDVMEPFIPSIPMAVYFGADALINSCELKTLVVQNAPRVVIGGQPNELYTLVMIDPDVPNPNAPHLSQLVSWIVTNIPGGASCAQGTEIASYVGPNPQIGVHRYILFLYQQQARLDDIDAIESRFHFNVEGFANRHNMGNPVGLSYFNVRRQANGRNANA</sequence>
<evidence type="ECO:0000313" key="1">
    <source>
        <dbReference type="EMBL" id="CAH1446458.1"/>
    </source>
</evidence>
<dbReference type="Proteomes" id="UP001157418">
    <property type="component" value="Unassembled WGS sequence"/>
</dbReference>
<dbReference type="SUPFAM" id="SSF49777">
    <property type="entry name" value="PEBP-like"/>
    <property type="match status" value="1"/>
</dbReference>
<reference evidence="1 2" key="1">
    <citation type="submission" date="2022-01" db="EMBL/GenBank/DDBJ databases">
        <authorList>
            <person name="Xiong W."/>
            <person name="Schranz E."/>
        </authorList>
    </citation>
    <scope>NUCLEOTIDE SEQUENCE [LARGE SCALE GENOMIC DNA]</scope>
</reference>
<dbReference type="GO" id="GO:0009737">
    <property type="term" value="P:response to abscisic acid"/>
    <property type="evidence" value="ECO:0007669"/>
    <property type="project" value="TreeGrafter"/>
</dbReference>
<dbReference type="Gene3D" id="3.90.280.10">
    <property type="entry name" value="PEBP-like"/>
    <property type="match status" value="1"/>
</dbReference>
<dbReference type="AlphaFoldDB" id="A0AAU9P8Y7"/>
<organism evidence="1 2">
    <name type="scientific">Lactuca virosa</name>
    <dbReference type="NCBI Taxonomy" id="75947"/>
    <lineage>
        <taxon>Eukaryota</taxon>
        <taxon>Viridiplantae</taxon>
        <taxon>Streptophyta</taxon>
        <taxon>Embryophyta</taxon>
        <taxon>Tracheophyta</taxon>
        <taxon>Spermatophyta</taxon>
        <taxon>Magnoliopsida</taxon>
        <taxon>eudicotyledons</taxon>
        <taxon>Gunneridae</taxon>
        <taxon>Pentapetalae</taxon>
        <taxon>asterids</taxon>
        <taxon>campanulids</taxon>
        <taxon>Asterales</taxon>
        <taxon>Asteraceae</taxon>
        <taxon>Cichorioideae</taxon>
        <taxon>Cichorieae</taxon>
        <taxon>Lactucinae</taxon>
        <taxon>Lactuca</taxon>
    </lineage>
</organism>
<dbReference type="InterPro" id="IPR008914">
    <property type="entry name" value="PEBP"/>
</dbReference>
<protein>
    <submittedName>
        <fullName evidence="1">Uncharacterized protein</fullName>
    </submittedName>
</protein>
<dbReference type="PANTHER" id="PTHR11362:SF82">
    <property type="entry name" value="PHOSPHATIDYLETHANOLAMINE-BINDING PROTEIN 4"/>
    <property type="match status" value="1"/>
</dbReference>
<dbReference type="InterPro" id="IPR035810">
    <property type="entry name" value="PEBP_euk"/>
</dbReference>
<dbReference type="EMBL" id="CAKMRJ010005523">
    <property type="protein sequence ID" value="CAH1446458.1"/>
    <property type="molecule type" value="Genomic_DNA"/>
</dbReference>
<dbReference type="Pfam" id="PF01161">
    <property type="entry name" value="PBP"/>
    <property type="match status" value="1"/>
</dbReference>
<dbReference type="InterPro" id="IPR036610">
    <property type="entry name" value="PEBP-like_sf"/>
</dbReference>
<dbReference type="PANTHER" id="PTHR11362">
    <property type="entry name" value="PHOSPHATIDYLETHANOLAMINE-BINDING PROTEIN"/>
    <property type="match status" value="1"/>
</dbReference>
<dbReference type="GO" id="GO:0010030">
    <property type="term" value="P:positive regulation of seed germination"/>
    <property type="evidence" value="ECO:0007669"/>
    <property type="project" value="TreeGrafter"/>
</dbReference>